<feature type="domain" description="Response regulatory" evidence="2">
    <location>
        <begin position="287"/>
        <end position="405"/>
    </location>
</feature>
<dbReference type="InterPro" id="IPR011006">
    <property type="entry name" value="CheY-like_superfamily"/>
</dbReference>
<dbReference type="PROSITE" id="PS50883">
    <property type="entry name" value="EAL"/>
    <property type="match status" value="1"/>
</dbReference>
<feature type="domain" description="EAL" evidence="3">
    <location>
        <begin position="20"/>
        <end position="274"/>
    </location>
</feature>
<dbReference type="InterPro" id="IPR001633">
    <property type="entry name" value="EAL_dom"/>
</dbReference>
<evidence type="ECO:0000313" key="4">
    <source>
        <dbReference type="EMBL" id="NRF71181.1"/>
    </source>
</evidence>
<dbReference type="EMBL" id="JABRWJ010000010">
    <property type="protein sequence ID" value="NRF71181.1"/>
    <property type="molecule type" value="Genomic_DNA"/>
</dbReference>
<dbReference type="Gene3D" id="3.40.50.2300">
    <property type="match status" value="1"/>
</dbReference>
<feature type="modified residue" description="4-aspartylphosphate" evidence="1">
    <location>
        <position position="339"/>
    </location>
</feature>
<dbReference type="SUPFAM" id="SSF141868">
    <property type="entry name" value="EAL domain-like"/>
    <property type="match status" value="1"/>
</dbReference>
<dbReference type="SUPFAM" id="SSF52172">
    <property type="entry name" value="CheY-like"/>
    <property type="match status" value="1"/>
</dbReference>
<evidence type="ECO:0000256" key="1">
    <source>
        <dbReference type="PROSITE-ProRule" id="PRU00169"/>
    </source>
</evidence>
<protein>
    <submittedName>
        <fullName evidence="4">EAL domain-containing protein</fullName>
    </submittedName>
</protein>
<dbReference type="InterPro" id="IPR035919">
    <property type="entry name" value="EAL_sf"/>
</dbReference>
<dbReference type="InterPro" id="IPR001789">
    <property type="entry name" value="Sig_transdc_resp-reg_receiver"/>
</dbReference>
<dbReference type="Pfam" id="PF00563">
    <property type="entry name" value="EAL"/>
    <property type="match status" value="1"/>
</dbReference>
<dbReference type="RefSeq" id="WP_173131826.1">
    <property type="nucleotide sequence ID" value="NZ_JABRWJ010000010.1"/>
</dbReference>
<keyword evidence="5" id="KW-1185">Reference proteome</keyword>
<dbReference type="CDD" id="cd01948">
    <property type="entry name" value="EAL"/>
    <property type="match status" value="1"/>
</dbReference>
<evidence type="ECO:0000259" key="2">
    <source>
        <dbReference type="PROSITE" id="PS50110"/>
    </source>
</evidence>
<sequence length="449" mass="49040">MNVIDNAKLAGSYSVEPMPDSEIVAALREAIAANQFHVVVQPQVSIDTGEIAGAEALLRWEHPALGSVDPKTFIPLAEQAGLIGTIGDWVLRRACLLARKWQRQGLPAVRLSVNISGGQLRTPDFAVRLERLVADTGLEPCRLGIELCETALTRDTDHAAAQLHRLREQGLQIALDNFGTGYASLTHLRSLPLDVVKIDRSLMTATTDGAQALPIVRAIVAMTHSLGMKVLAQGVTNEAQLEVLAASRCDLFQGYHFSPPVAPEAFEAMLRTGHQLPVSVRRRAARNVLVVDDDPLVAHSLGEKLTRHFAEEVNVEVCDHPLDAVSCLRSRPFDIVVSDLCMPVLDGIGLLIKARELQPNAVRMMLLGPTDLVRLLDNERQVDVFRYLSKPWSSKQFQAHFKDALLQVEQVQALGAASTTDAPQEAPAEWELPSQLMTMPGDLWATSTA</sequence>
<comment type="caution">
    <text evidence="4">The sequence shown here is derived from an EMBL/GenBank/DDBJ whole genome shotgun (WGS) entry which is preliminary data.</text>
</comment>
<accession>A0ABX2ERC5</accession>
<dbReference type="SMART" id="SM00052">
    <property type="entry name" value="EAL"/>
    <property type="match status" value="1"/>
</dbReference>
<dbReference type="PROSITE" id="PS50110">
    <property type="entry name" value="RESPONSE_REGULATORY"/>
    <property type="match status" value="1"/>
</dbReference>
<gene>
    <name evidence="4" type="ORF">HLB44_29730</name>
</gene>
<dbReference type="Pfam" id="PF00072">
    <property type="entry name" value="Response_reg"/>
    <property type="match status" value="1"/>
</dbReference>
<dbReference type="InterPro" id="IPR050706">
    <property type="entry name" value="Cyclic-di-GMP_PDE-like"/>
</dbReference>
<organism evidence="4 5">
    <name type="scientific">Pseudaquabacterium terrae</name>
    <dbReference type="NCBI Taxonomy" id="2732868"/>
    <lineage>
        <taxon>Bacteria</taxon>
        <taxon>Pseudomonadati</taxon>
        <taxon>Pseudomonadota</taxon>
        <taxon>Betaproteobacteria</taxon>
        <taxon>Burkholderiales</taxon>
        <taxon>Sphaerotilaceae</taxon>
        <taxon>Pseudaquabacterium</taxon>
    </lineage>
</organism>
<proteinExistence type="predicted"/>
<dbReference type="Proteomes" id="UP000737171">
    <property type="component" value="Unassembled WGS sequence"/>
</dbReference>
<reference evidence="4 5" key="1">
    <citation type="submission" date="2020-05" db="EMBL/GenBank/DDBJ databases">
        <title>Aquincola sp. isolate from soil.</title>
        <authorList>
            <person name="Han J."/>
            <person name="Kim D.-U."/>
        </authorList>
    </citation>
    <scope>NUCLEOTIDE SEQUENCE [LARGE SCALE GENOMIC DNA]</scope>
    <source>
        <strain evidence="4 5">S2</strain>
    </source>
</reference>
<evidence type="ECO:0000259" key="3">
    <source>
        <dbReference type="PROSITE" id="PS50883"/>
    </source>
</evidence>
<dbReference type="SMART" id="SM00448">
    <property type="entry name" value="REC"/>
    <property type="match status" value="1"/>
</dbReference>
<dbReference type="PANTHER" id="PTHR33121">
    <property type="entry name" value="CYCLIC DI-GMP PHOSPHODIESTERASE PDEF"/>
    <property type="match status" value="1"/>
</dbReference>
<dbReference type="PANTHER" id="PTHR33121:SF70">
    <property type="entry name" value="SIGNALING PROTEIN YKOW"/>
    <property type="match status" value="1"/>
</dbReference>
<dbReference type="Gene3D" id="3.20.20.450">
    <property type="entry name" value="EAL domain"/>
    <property type="match status" value="1"/>
</dbReference>
<name>A0ABX2ERC5_9BURK</name>
<keyword evidence="1" id="KW-0597">Phosphoprotein</keyword>
<evidence type="ECO:0000313" key="5">
    <source>
        <dbReference type="Proteomes" id="UP000737171"/>
    </source>
</evidence>